<dbReference type="EMBL" id="VZTV01090517">
    <property type="protein sequence ID" value="NXT93772.1"/>
    <property type="molecule type" value="Genomic_DNA"/>
</dbReference>
<dbReference type="GO" id="GO:0070652">
    <property type="term" value="C:HAUS complex"/>
    <property type="evidence" value="ECO:0007669"/>
    <property type="project" value="InterPro"/>
</dbReference>
<feature type="non-terminal residue" evidence="1">
    <location>
        <position position="192"/>
    </location>
</feature>
<keyword evidence="2" id="KW-1185">Reference proteome</keyword>
<protein>
    <submittedName>
        <fullName evidence="1">HAUS6 protein</fullName>
    </submittedName>
</protein>
<sequence>AYRMKKNDQNKNHRTGRIQKVRSMWTCIMEMLTSLKKEKEIIDSVLDVLEGCAVQCILDGSKFVSRVPWLLAHRVENDMHQLCTGNLYEDKNLNFLTVIQLLNEALRTLRDEHCQTELKQKLQVKENRIMLHSKVLAGLEAKRLKIEQHHCVSISGSVSREQEDWEVKWKSFLGSLSPLNLILDSVSSIQYL</sequence>
<dbReference type="OrthoDB" id="5575722at2759"/>
<dbReference type="PANTHER" id="PTHR16151:SF2">
    <property type="entry name" value="HAUS AUGMIN-LIKE COMPLEX SUBUNIT 6"/>
    <property type="match status" value="1"/>
</dbReference>
<evidence type="ECO:0000313" key="2">
    <source>
        <dbReference type="Proteomes" id="UP000528690"/>
    </source>
</evidence>
<name>A0A7L3GKQ5_9AVES</name>
<dbReference type="GO" id="GO:1990498">
    <property type="term" value="C:mitotic spindle microtubule"/>
    <property type="evidence" value="ECO:0007669"/>
    <property type="project" value="TreeGrafter"/>
</dbReference>
<dbReference type="GO" id="GO:0051225">
    <property type="term" value="P:spindle assembly"/>
    <property type="evidence" value="ECO:0007669"/>
    <property type="project" value="InterPro"/>
</dbReference>
<feature type="non-terminal residue" evidence="1">
    <location>
        <position position="1"/>
    </location>
</feature>
<evidence type="ECO:0000313" key="1">
    <source>
        <dbReference type="EMBL" id="NXT93772.1"/>
    </source>
</evidence>
<dbReference type="Proteomes" id="UP000528690">
    <property type="component" value="Unassembled WGS sequence"/>
</dbReference>
<accession>A0A7L3GKQ5</accession>
<reference evidence="1 2" key="1">
    <citation type="submission" date="2019-09" db="EMBL/GenBank/DDBJ databases">
        <title>Bird 10,000 Genomes (B10K) Project - Family phase.</title>
        <authorList>
            <person name="Zhang G."/>
        </authorList>
    </citation>
    <scope>NUCLEOTIDE SEQUENCE [LARGE SCALE GENOMIC DNA]</scope>
    <source>
        <strain evidence="1">B10K-DU-029-28</strain>
    </source>
</reference>
<dbReference type="AlphaFoldDB" id="A0A7L3GKQ5"/>
<proteinExistence type="predicted"/>
<organism evidence="1 2">
    <name type="scientific">Anhinga rufa</name>
    <name type="common">African darter</name>
    <dbReference type="NCBI Taxonomy" id="317792"/>
    <lineage>
        <taxon>Eukaryota</taxon>
        <taxon>Metazoa</taxon>
        <taxon>Chordata</taxon>
        <taxon>Craniata</taxon>
        <taxon>Vertebrata</taxon>
        <taxon>Euteleostomi</taxon>
        <taxon>Archelosauria</taxon>
        <taxon>Archosauria</taxon>
        <taxon>Dinosauria</taxon>
        <taxon>Saurischia</taxon>
        <taxon>Theropoda</taxon>
        <taxon>Coelurosauria</taxon>
        <taxon>Aves</taxon>
        <taxon>Neognathae</taxon>
        <taxon>Neoaves</taxon>
        <taxon>Aequornithes</taxon>
        <taxon>Suliformes</taxon>
        <taxon>Anhingidae</taxon>
        <taxon>Anhinga</taxon>
    </lineage>
</organism>
<gene>
    <name evidence="1" type="primary">Haus6</name>
    <name evidence="1" type="ORF">ANHRUF_R11527</name>
</gene>
<comment type="caution">
    <text evidence="1">The sequence shown here is derived from an EMBL/GenBank/DDBJ whole genome shotgun (WGS) entry which is preliminary data.</text>
</comment>
<dbReference type="PANTHER" id="PTHR16151">
    <property type="entry name" value="HAUS AUGMIN-LIKE COMPLEX SUBUNIT 6"/>
    <property type="match status" value="1"/>
</dbReference>
<dbReference type="GO" id="GO:0008017">
    <property type="term" value="F:microtubule binding"/>
    <property type="evidence" value="ECO:0007669"/>
    <property type="project" value="TreeGrafter"/>
</dbReference>
<dbReference type="InterPro" id="IPR026797">
    <property type="entry name" value="HAUS_6"/>
</dbReference>